<keyword evidence="3" id="KW-1185">Reference proteome</keyword>
<dbReference type="EMBL" id="JAINUG010000002">
    <property type="protein sequence ID" value="KAJ8418076.1"/>
    <property type="molecule type" value="Genomic_DNA"/>
</dbReference>
<name>A0AAD7X1W7_9TELE</name>
<gene>
    <name evidence="2" type="ORF">AAFF_G00137850</name>
</gene>
<comment type="caution">
    <text evidence="2">The sequence shown here is derived from an EMBL/GenBank/DDBJ whole genome shotgun (WGS) entry which is preliminary data.</text>
</comment>
<feature type="signal peptide" evidence="1">
    <location>
        <begin position="1"/>
        <end position="18"/>
    </location>
</feature>
<reference evidence="2" key="1">
    <citation type="journal article" date="2023" name="Science">
        <title>Genome structures resolve the early diversification of teleost fishes.</title>
        <authorList>
            <person name="Parey E."/>
            <person name="Louis A."/>
            <person name="Montfort J."/>
            <person name="Bouchez O."/>
            <person name="Roques C."/>
            <person name="Iampietro C."/>
            <person name="Lluch J."/>
            <person name="Castinel A."/>
            <person name="Donnadieu C."/>
            <person name="Desvignes T."/>
            <person name="Floi Bucao C."/>
            <person name="Jouanno E."/>
            <person name="Wen M."/>
            <person name="Mejri S."/>
            <person name="Dirks R."/>
            <person name="Jansen H."/>
            <person name="Henkel C."/>
            <person name="Chen W.J."/>
            <person name="Zahm M."/>
            <person name="Cabau C."/>
            <person name="Klopp C."/>
            <person name="Thompson A.W."/>
            <person name="Robinson-Rechavi M."/>
            <person name="Braasch I."/>
            <person name="Lecointre G."/>
            <person name="Bobe J."/>
            <person name="Postlethwait J.H."/>
            <person name="Berthelot C."/>
            <person name="Roest Crollius H."/>
            <person name="Guiguen Y."/>
        </authorList>
    </citation>
    <scope>NUCLEOTIDE SEQUENCE</scope>
    <source>
        <strain evidence="2">NC1722</strain>
    </source>
</reference>
<dbReference type="AlphaFoldDB" id="A0AAD7X1W7"/>
<protein>
    <submittedName>
        <fullName evidence="2">Uncharacterized protein</fullName>
    </submittedName>
</protein>
<keyword evidence="1" id="KW-0732">Signal</keyword>
<dbReference type="Proteomes" id="UP001221898">
    <property type="component" value="Unassembled WGS sequence"/>
</dbReference>
<evidence type="ECO:0000256" key="1">
    <source>
        <dbReference type="SAM" id="SignalP"/>
    </source>
</evidence>
<proteinExistence type="predicted"/>
<evidence type="ECO:0000313" key="2">
    <source>
        <dbReference type="EMBL" id="KAJ8418076.1"/>
    </source>
</evidence>
<organism evidence="2 3">
    <name type="scientific">Aldrovandia affinis</name>
    <dbReference type="NCBI Taxonomy" id="143900"/>
    <lineage>
        <taxon>Eukaryota</taxon>
        <taxon>Metazoa</taxon>
        <taxon>Chordata</taxon>
        <taxon>Craniata</taxon>
        <taxon>Vertebrata</taxon>
        <taxon>Euteleostomi</taxon>
        <taxon>Actinopterygii</taxon>
        <taxon>Neopterygii</taxon>
        <taxon>Teleostei</taxon>
        <taxon>Notacanthiformes</taxon>
        <taxon>Halosauridae</taxon>
        <taxon>Aldrovandia</taxon>
    </lineage>
</organism>
<accession>A0AAD7X1W7</accession>
<feature type="chain" id="PRO_5042245929" evidence="1">
    <location>
        <begin position="19"/>
        <end position="90"/>
    </location>
</feature>
<evidence type="ECO:0000313" key="3">
    <source>
        <dbReference type="Proteomes" id="UP001221898"/>
    </source>
</evidence>
<sequence length="90" mass="9877">MARVLLFSLFSVDVLVNSNLTGGASKMNVDKRRQPLEAIFGDFMGHSSGITYGKTAARPDLSPDSPGYESIRHCHTLPTNMKVNPEKVKQ</sequence>